<evidence type="ECO:0000313" key="4">
    <source>
        <dbReference type="EMBL" id="KUF90620.1"/>
    </source>
</evidence>
<dbReference type="Gene3D" id="2.60.200.20">
    <property type="match status" value="1"/>
</dbReference>
<dbReference type="InterPro" id="IPR008984">
    <property type="entry name" value="SMAD_FHA_dom_sf"/>
</dbReference>
<proteinExistence type="predicted"/>
<reference evidence="4 5" key="1">
    <citation type="submission" date="2015-11" db="EMBL/GenBank/DDBJ databases">
        <title>Genomes and virulence difference between two physiological races of Phytophthora nicotianae.</title>
        <authorList>
            <person name="Liu H."/>
            <person name="Ma X."/>
            <person name="Yu H."/>
            <person name="Fang D."/>
            <person name="Li Y."/>
            <person name="Wang X."/>
            <person name="Wang W."/>
            <person name="Dong Y."/>
            <person name="Xiao B."/>
        </authorList>
    </citation>
    <scope>NUCLEOTIDE SEQUENCE [LARGE SCALE GENOMIC DNA]</scope>
    <source>
        <strain evidence="5">race 0</strain>
    </source>
</reference>
<protein>
    <recommendedName>
        <fullName evidence="3">FHA domain-containing protein</fullName>
    </recommendedName>
</protein>
<evidence type="ECO:0000313" key="5">
    <source>
        <dbReference type="Proteomes" id="UP000052943"/>
    </source>
</evidence>
<sequence length="839" mass="95926">MPYLRPLELDSRHELRSSKTLIGSGTSTCDLVISGDNILELHALLNLSTDKASATLVPFSTTSAGACYVNDVVVPREGTVVVHGDRVAFGNPRNVFVFELMPHPHITAVSQRSIETEKSVQHSTDQAGGNQAFRKALDTLRGDRRTSTVNASVAASIQNNLQAARSRSSVSSFADSTAPSLKCKEQLSKFLLEASTDSLLSDYVERKLNQRRSRQSSTASSRRVSSGVQQSRVQRNLVEVEKLRLSQRIREVNDVLNGDMEFQESYLTPSSISRKPRGVITSNMLSNRGESRSDEDSYEDEDDELPVMIERVKSPTPANLSASIMTEHSDQDNVSNPPSQEEGGAEREQLEHSLRSMPASETTPSQQFPDSPSQSYSPPKVHSFFSKAMELGFNDLTRSHSRPINTARQKAAKTALQEKLINQTIRRKKNEIMSEVFVRWIRGLRIQNQNRERKARQLGEVRKALGKLRRDQYFIRWRDFASLSNQVIVCRLEAFQQRSNYRLTRKCWAAIRLHCLSIRQRSTLLRGLIVKKAVVQNHSTFRRWQQFAQRCSTRNQLGDIQRVEHLKLDAHLERMSERHYNQRILKPLLAQVLQKWKMTADRHKKQQLILLRVLVHGTLKLTGRALRKWKEVATISRYSVDLKKQTEQQIKESTDRLTNQHDQAQLSLQESHAHQLQKLLVAIEEKDREVEQLERQQRADNLGKTAAKRKWEQELRKFFEGATIKCDEEIAQTSEQLEKLLQSAENDVLGARFGAAQFLVDSILQQKIRNANESTRFQEAVRPYIKHASAHEKFAHDPISGLSSNVHYLYDMLQQRNLQQFQTRLERLWTPSVFTIASS</sequence>
<evidence type="ECO:0000256" key="2">
    <source>
        <dbReference type="SAM" id="MobiDB-lite"/>
    </source>
</evidence>
<feature type="compositionally biased region" description="Basic and acidic residues" evidence="2">
    <location>
        <begin position="344"/>
        <end position="354"/>
    </location>
</feature>
<organism evidence="4 5">
    <name type="scientific">Phytophthora nicotianae</name>
    <name type="common">Potato buckeye rot agent</name>
    <name type="synonym">Phytophthora parasitica</name>
    <dbReference type="NCBI Taxonomy" id="4792"/>
    <lineage>
        <taxon>Eukaryota</taxon>
        <taxon>Sar</taxon>
        <taxon>Stramenopiles</taxon>
        <taxon>Oomycota</taxon>
        <taxon>Peronosporomycetes</taxon>
        <taxon>Peronosporales</taxon>
        <taxon>Peronosporaceae</taxon>
        <taxon>Phytophthora</taxon>
    </lineage>
</organism>
<dbReference type="InterPro" id="IPR000253">
    <property type="entry name" value="FHA_dom"/>
</dbReference>
<dbReference type="PROSITE" id="PS50006">
    <property type="entry name" value="FHA_DOMAIN"/>
    <property type="match status" value="1"/>
</dbReference>
<dbReference type="OrthoDB" id="79569at2759"/>
<feature type="region of interest" description="Disordered" evidence="2">
    <location>
        <begin position="326"/>
        <end position="381"/>
    </location>
</feature>
<feature type="coiled-coil region" evidence="1">
    <location>
        <begin position="643"/>
        <end position="696"/>
    </location>
</feature>
<evidence type="ECO:0000259" key="3">
    <source>
        <dbReference type="PROSITE" id="PS50006"/>
    </source>
</evidence>
<dbReference type="AlphaFoldDB" id="A0A0W8D3D7"/>
<dbReference type="SUPFAM" id="SSF49879">
    <property type="entry name" value="SMAD/FHA domain"/>
    <property type="match status" value="1"/>
</dbReference>
<dbReference type="CDD" id="cd00060">
    <property type="entry name" value="FHA"/>
    <property type="match status" value="1"/>
</dbReference>
<feature type="compositionally biased region" description="Polar residues" evidence="2">
    <location>
        <begin position="326"/>
        <end position="339"/>
    </location>
</feature>
<feature type="compositionally biased region" description="Low complexity" evidence="2">
    <location>
        <begin position="364"/>
        <end position="379"/>
    </location>
</feature>
<feature type="domain" description="FHA" evidence="3">
    <location>
        <begin position="20"/>
        <end position="74"/>
    </location>
</feature>
<comment type="caution">
    <text evidence="4">The sequence shown here is derived from an EMBL/GenBank/DDBJ whole genome shotgun (WGS) entry which is preliminary data.</text>
</comment>
<dbReference type="Pfam" id="PF00498">
    <property type="entry name" value="FHA"/>
    <property type="match status" value="1"/>
</dbReference>
<dbReference type="Proteomes" id="UP000052943">
    <property type="component" value="Unassembled WGS sequence"/>
</dbReference>
<feature type="region of interest" description="Disordered" evidence="2">
    <location>
        <begin position="209"/>
        <end position="232"/>
    </location>
</feature>
<feature type="compositionally biased region" description="Low complexity" evidence="2">
    <location>
        <begin position="215"/>
        <end position="232"/>
    </location>
</feature>
<evidence type="ECO:0000256" key="1">
    <source>
        <dbReference type="SAM" id="Coils"/>
    </source>
</evidence>
<accession>A0A0W8D3D7</accession>
<dbReference type="STRING" id="4790.A0A0W8D3D7"/>
<gene>
    <name evidence="4" type="ORF">AM587_10017077</name>
</gene>
<feature type="region of interest" description="Disordered" evidence="2">
    <location>
        <begin position="272"/>
        <end position="303"/>
    </location>
</feature>
<keyword evidence="1" id="KW-0175">Coiled coil</keyword>
<name>A0A0W8D3D7_PHYNI</name>
<dbReference type="EMBL" id="LNFO01001536">
    <property type="protein sequence ID" value="KUF90620.1"/>
    <property type="molecule type" value="Genomic_DNA"/>
</dbReference>